<dbReference type="PANTHER" id="PTHR46716:SF1">
    <property type="entry name" value="MITOGEN-ACTIVATED PROTEIN KINASE KINASE KINASE 7"/>
    <property type="match status" value="1"/>
</dbReference>
<evidence type="ECO:0000313" key="8">
    <source>
        <dbReference type="EMBL" id="CAG8607292.1"/>
    </source>
</evidence>
<dbReference type="GO" id="GO:0005524">
    <property type="term" value="F:ATP binding"/>
    <property type="evidence" value="ECO:0007669"/>
    <property type="project" value="UniProtKB-KW"/>
</dbReference>
<protein>
    <submittedName>
        <fullName evidence="8">10246_t:CDS:1</fullName>
    </submittedName>
</protein>
<name>A0A9N9GGZ0_9GLOM</name>
<dbReference type="GO" id="GO:0006955">
    <property type="term" value="P:immune response"/>
    <property type="evidence" value="ECO:0007669"/>
    <property type="project" value="TreeGrafter"/>
</dbReference>
<gene>
    <name evidence="8" type="ORF">CPELLU_LOCUS7279</name>
</gene>
<evidence type="ECO:0000256" key="5">
    <source>
        <dbReference type="ARBA" id="ARBA00022840"/>
    </source>
</evidence>
<evidence type="ECO:0000259" key="7">
    <source>
        <dbReference type="PROSITE" id="PS50011"/>
    </source>
</evidence>
<dbReference type="GO" id="GO:0004709">
    <property type="term" value="F:MAP kinase kinase kinase activity"/>
    <property type="evidence" value="ECO:0007669"/>
    <property type="project" value="TreeGrafter"/>
</dbReference>
<dbReference type="Pfam" id="PF07714">
    <property type="entry name" value="PK_Tyr_Ser-Thr"/>
    <property type="match status" value="1"/>
</dbReference>
<dbReference type="EMBL" id="CAJVQA010004823">
    <property type="protein sequence ID" value="CAG8607292.1"/>
    <property type="molecule type" value="Genomic_DNA"/>
</dbReference>
<dbReference type="AlphaFoldDB" id="A0A9N9GGZ0"/>
<evidence type="ECO:0000256" key="4">
    <source>
        <dbReference type="ARBA" id="ARBA00022777"/>
    </source>
</evidence>
<dbReference type="Proteomes" id="UP000789759">
    <property type="component" value="Unassembled WGS sequence"/>
</dbReference>
<dbReference type="PANTHER" id="PTHR46716">
    <property type="entry name" value="MITOGEN-ACTIVATED PROTEIN KINASE KINASE KINASE 7"/>
    <property type="match status" value="1"/>
</dbReference>
<dbReference type="SUPFAM" id="SSF56112">
    <property type="entry name" value="Protein kinase-like (PK-like)"/>
    <property type="match status" value="2"/>
</dbReference>
<organism evidence="8 9">
    <name type="scientific">Cetraspora pellucida</name>
    <dbReference type="NCBI Taxonomy" id="1433469"/>
    <lineage>
        <taxon>Eukaryota</taxon>
        <taxon>Fungi</taxon>
        <taxon>Fungi incertae sedis</taxon>
        <taxon>Mucoromycota</taxon>
        <taxon>Glomeromycotina</taxon>
        <taxon>Glomeromycetes</taxon>
        <taxon>Diversisporales</taxon>
        <taxon>Gigasporaceae</taxon>
        <taxon>Cetraspora</taxon>
    </lineage>
</organism>
<dbReference type="OrthoDB" id="2447603at2759"/>
<feature type="compositionally biased region" description="Basic and acidic residues" evidence="6">
    <location>
        <begin position="148"/>
        <end position="163"/>
    </location>
</feature>
<dbReference type="Gene3D" id="1.10.510.10">
    <property type="entry name" value="Transferase(Phosphotransferase) domain 1"/>
    <property type="match status" value="1"/>
</dbReference>
<dbReference type="InterPro" id="IPR011009">
    <property type="entry name" value="Kinase-like_dom_sf"/>
</dbReference>
<reference evidence="8" key="1">
    <citation type="submission" date="2021-06" db="EMBL/GenBank/DDBJ databases">
        <authorList>
            <person name="Kallberg Y."/>
            <person name="Tangrot J."/>
            <person name="Rosling A."/>
        </authorList>
    </citation>
    <scope>NUCLEOTIDE SEQUENCE</scope>
    <source>
        <strain evidence="8">FL966</strain>
    </source>
</reference>
<evidence type="ECO:0000313" key="9">
    <source>
        <dbReference type="Proteomes" id="UP000789759"/>
    </source>
</evidence>
<keyword evidence="5" id="KW-0067">ATP-binding</keyword>
<keyword evidence="2" id="KW-0808">Transferase</keyword>
<evidence type="ECO:0000256" key="1">
    <source>
        <dbReference type="ARBA" id="ARBA00022527"/>
    </source>
</evidence>
<feature type="region of interest" description="Disordered" evidence="6">
    <location>
        <begin position="148"/>
        <end position="168"/>
    </location>
</feature>
<keyword evidence="3" id="KW-0547">Nucleotide-binding</keyword>
<comment type="caution">
    <text evidence="8">The sequence shown here is derived from an EMBL/GenBank/DDBJ whole genome shotgun (WGS) entry which is preliminary data.</text>
</comment>
<sequence>MRNCEDWLQSVVEDCSIKEIPYKEFSDKKKIKKGGFGTVFKVKCESLGDVAIKEMADTDTDTEEYRKIFINELKQHSRAKHPRVIQFYGVTIKDYRKLATSIIGGLRETPVSGTPLYFVKLYSDCWNDKPDKRPSMEEVFRRLESNSSKLDPKYNDTEQDFKENINNSDSKSDEIGLYLPTLCIDS</sequence>
<evidence type="ECO:0000256" key="3">
    <source>
        <dbReference type="ARBA" id="ARBA00022741"/>
    </source>
</evidence>
<dbReference type="InterPro" id="IPR000719">
    <property type="entry name" value="Prot_kinase_dom"/>
</dbReference>
<dbReference type="Gene3D" id="3.30.200.20">
    <property type="entry name" value="Phosphorylase Kinase, domain 1"/>
    <property type="match status" value="1"/>
</dbReference>
<proteinExistence type="predicted"/>
<keyword evidence="1" id="KW-0723">Serine/threonine-protein kinase</keyword>
<feature type="domain" description="Protein kinase" evidence="7">
    <location>
        <begin position="25"/>
        <end position="186"/>
    </location>
</feature>
<dbReference type="GO" id="GO:0007254">
    <property type="term" value="P:JNK cascade"/>
    <property type="evidence" value="ECO:0007669"/>
    <property type="project" value="TreeGrafter"/>
</dbReference>
<dbReference type="InterPro" id="IPR001245">
    <property type="entry name" value="Ser-Thr/Tyr_kinase_cat_dom"/>
</dbReference>
<keyword evidence="9" id="KW-1185">Reference proteome</keyword>
<evidence type="ECO:0000256" key="6">
    <source>
        <dbReference type="SAM" id="MobiDB-lite"/>
    </source>
</evidence>
<evidence type="ECO:0000256" key="2">
    <source>
        <dbReference type="ARBA" id="ARBA00022679"/>
    </source>
</evidence>
<keyword evidence="4" id="KW-0418">Kinase</keyword>
<dbReference type="PROSITE" id="PS50011">
    <property type="entry name" value="PROTEIN_KINASE_DOM"/>
    <property type="match status" value="1"/>
</dbReference>
<accession>A0A9N9GGZ0</accession>